<evidence type="ECO:0000256" key="1">
    <source>
        <dbReference type="SAM" id="Phobius"/>
    </source>
</evidence>
<evidence type="ECO:0000313" key="3">
    <source>
        <dbReference type="Proteomes" id="UP000198804"/>
    </source>
</evidence>
<organism evidence="2 3">
    <name type="scientific">Methylorubrum salsuginis</name>
    <dbReference type="NCBI Taxonomy" id="414703"/>
    <lineage>
        <taxon>Bacteria</taxon>
        <taxon>Pseudomonadati</taxon>
        <taxon>Pseudomonadota</taxon>
        <taxon>Alphaproteobacteria</taxon>
        <taxon>Hyphomicrobiales</taxon>
        <taxon>Methylobacteriaceae</taxon>
        <taxon>Methylorubrum</taxon>
    </lineage>
</organism>
<name>A0A1I4BRU3_9HYPH</name>
<keyword evidence="1" id="KW-0472">Membrane</keyword>
<gene>
    <name evidence="2" type="ORF">SAMN04488125_103309</name>
</gene>
<keyword evidence="1" id="KW-0812">Transmembrane</keyword>
<dbReference type="EMBL" id="FOSV01000003">
    <property type="protein sequence ID" value="SFK70917.1"/>
    <property type="molecule type" value="Genomic_DNA"/>
</dbReference>
<dbReference type="STRING" id="414703.SAMN04488125_103309"/>
<dbReference type="Proteomes" id="UP000198804">
    <property type="component" value="Unassembled WGS sequence"/>
</dbReference>
<feature type="transmembrane region" description="Helical" evidence="1">
    <location>
        <begin position="51"/>
        <end position="72"/>
    </location>
</feature>
<keyword evidence="1" id="KW-1133">Transmembrane helix</keyword>
<dbReference type="AlphaFoldDB" id="A0A1I4BRU3"/>
<reference evidence="3" key="1">
    <citation type="submission" date="2016-10" db="EMBL/GenBank/DDBJ databases">
        <authorList>
            <person name="Varghese N."/>
            <person name="Submissions S."/>
        </authorList>
    </citation>
    <scope>NUCLEOTIDE SEQUENCE [LARGE SCALE GENOMIC DNA]</scope>
    <source>
        <strain evidence="3">CGMCC 1.6474</strain>
    </source>
</reference>
<sequence length="86" mass="9643">MLLFILSCYVAVVFAKIALLMTLFANAESYTSDNVLLVYKGALTTEAYKGIFRESFTEVMLIAGWFLLLKLINRLPNSERPTSVTS</sequence>
<proteinExistence type="predicted"/>
<accession>A0A1I4BRU3</accession>
<evidence type="ECO:0000313" key="2">
    <source>
        <dbReference type="EMBL" id="SFK70917.1"/>
    </source>
</evidence>
<protein>
    <submittedName>
        <fullName evidence="2">Uncharacterized protein</fullName>
    </submittedName>
</protein>
<keyword evidence="3" id="KW-1185">Reference proteome</keyword>